<proteinExistence type="predicted"/>
<dbReference type="EMBL" id="POUA01000161">
    <property type="protein sequence ID" value="PZG42020.1"/>
    <property type="molecule type" value="Genomic_DNA"/>
</dbReference>
<keyword evidence="4" id="KW-1185">Reference proteome</keyword>
<evidence type="ECO:0000313" key="4">
    <source>
        <dbReference type="Proteomes" id="UP000248544"/>
    </source>
</evidence>
<evidence type="ECO:0000256" key="1">
    <source>
        <dbReference type="SAM" id="Coils"/>
    </source>
</evidence>
<keyword evidence="1" id="KW-0175">Coiled coil</keyword>
<organism evidence="3 4">
    <name type="scientific">Spongiactinospora gelatinilytica</name>
    <dbReference type="NCBI Taxonomy" id="2666298"/>
    <lineage>
        <taxon>Bacteria</taxon>
        <taxon>Bacillati</taxon>
        <taxon>Actinomycetota</taxon>
        <taxon>Actinomycetes</taxon>
        <taxon>Streptosporangiales</taxon>
        <taxon>Streptosporangiaceae</taxon>
        <taxon>Spongiactinospora</taxon>
    </lineage>
</organism>
<feature type="transmembrane region" description="Helical" evidence="2">
    <location>
        <begin position="79"/>
        <end position="99"/>
    </location>
</feature>
<accession>A0A2W2GWM8</accession>
<keyword evidence="2" id="KW-1133">Transmembrane helix</keyword>
<comment type="caution">
    <text evidence="3">The sequence shown here is derived from an EMBL/GenBank/DDBJ whole genome shotgun (WGS) entry which is preliminary data.</text>
</comment>
<keyword evidence="2" id="KW-0812">Transmembrane</keyword>
<evidence type="ECO:0000313" key="3">
    <source>
        <dbReference type="EMBL" id="PZG42020.1"/>
    </source>
</evidence>
<evidence type="ECO:0000256" key="2">
    <source>
        <dbReference type="SAM" id="Phobius"/>
    </source>
</evidence>
<gene>
    <name evidence="3" type="ORF">C1I98_20365</name>
</gene>
<sequence>MSDERTPNLELMLEKLRSLVEIGFEKVNGSITLILQRLDQVDGRHAELAREVEETRDRLAEVEKNTVTRAQLAERTRQIIAVVSVLVTVAGVVIALISLTRG</sequence>
<feature type="coiled-coil region" evidence="1">
    <location>
        <begin position="38"/>
        <end position="65"/>
    </location>
</feature>
<reference evidence="3 4" key="1">
    <citation type="submission" date="2018-01" db="EMBL/GenBank/DDBJ databases">
        <title>Draft genome sequence of Sphaerisporangium sp. 7K107.</title>
        <authorList>
            <person name="Sahin N."/>
            <person name="Saygin H."/>
            <person name="Ay H."/>
        </authorList>
    </citation>
    <scope>NUCLEOTIDE SEQUENCE [LARGE SCALE GENOMIC DNA]</scope>
    <source>
        <strain evidence="3 4">7K107</strain>
    </source>
</reference>
<dbReference type="Proteomes" id="UP000248544">
    <property type="component" value="Unassembled WGS sequence"/>
</dbReference>
<dbReference type="RefSeq" id="WP_111169031.1">
    <property type="nucleotide sequence ID" value="NZ_POUA01000161.1"/>
</dbReference>
<name>A0A2W2GWM8_9ACTN</name>
<protein>
    <submittedName>
        <fullName evidence="3">Uncharacterized protein</fullName>
    </submittedName>
</protein>
<dbReference type="AlphaFoldDB" id="A0A2W2GWM8"/>
<keyword evidence="2" id="KW-0472">Membrane</keyword>